<keyword evidence="2" id="KW-1185">Reference proteome</keyword>
<gene>
    <name evidence="1" type="ORF">DPEC_G00219470</name>
</gene>
<evidence type="ECO:0000313" key="1">
    <source>
        <dbReference type="EMBL" id="KAJ7998137.1"/>
    </source>
</evidence>
<evidence type="ECO:0000313" key="2">
    <source>
        <dbReference type="Proteomes" id="UP001157502"/>
    </source>
</evidence>
<dbReference type="Proteomes" id="UP001157502">
    <property type="component" value="Chromosome 18"/>
</dbReference>
<proteinExistence type="predicted"/>
<name>A0ACC2G3J3_DALPE</name>
<accession>A0ACC2G3J3</accession>
<reference evidence="1" key="1">
    <citation type="submission" date="2021-05" db="EMBL/GenBank/DDBJ databases">
        <authorList>
            <person name="Pan Q."/>
            <person name="Jouanno E."/>
            <person name="Zahm M."/>
            <person name="Klopp C."/>
            <person name="Cabau C."/>
            <person name="Louis A."/>
            <person name="Berthelot C."/>
            <person name="Parey E."/>
            <person name="Roest Crollius H."/>
            <person name="Montfort J."/>
            <person name="Robinson-Rechavi M."/>
            <person name="Bouchez O."/>
            <person name="Lampietro C."/>
            <person name="Lopez Roques C."/>
            <person name="Donnadieu C."/>
            <person name="Postlethwait J."/>
            <person name="Bobe J."/>
            <person name="Dillon D."/>
            <person name="Chandos A."/>
            <person name="von Hippel F."/>
            <person name="Guiguen Y."/>
        </authorList>
    </citation>
    <scope>NUCLEOTIDE SEQUENCE</scope>
    <source>
        <strain evidence="1">YG-Jan2019</strain>
    </source>
</reference>
<sequence>MCISHVKPSVHAARTCPEIDIFFGFINQLFKLFSGRPNRWEILQRVLGCSLPSLSDTRWSVRIEAVRPVAKHLPSVIQVLDTFITTGNLTSEAKAEAQGLKNYFQSFNAVSLLTLWVKVLQCIEDRNLTSQSSTISLDVQAVNIKELEEEIACMRASWDSSDRGNCCCHINGHQIPVRNEKRFFDESENQGTEEQSPEKRVFNVAMESTTSQLHVRF</sequence>
<comment type="caution">
    <text evidence="1">The sequence shown here is derived from an EMBL/GenBank/DDBJ whole genome shotgun (WGS) entry which is preliminary data.</text>
</comment>
<organism evidence="1 2">
    <name type="scientific">Dallia pectoralis</name>
    <name type="common">Alaska blackfish</name>
    <dbReference type="NCBI Taxonomy" id="75939"/>
    <lineage>
        <taxon>Eukaryota</taxon>
        <taxon>Metazoa</taxon>
        <taxon>Chordata</taxon>
        <taxon>Craniata</taxon>
        <taxon>Vertebrata</taxon>
        <taxon>Euteleostomi</taxon>
        <taxon>Actinopterygii</taxon>
        <taxon>Neopterygii</taxon>
        <taxon>Teleostei</taxon>
        <taxon>Protacanthopterygii</taxon>
        <taxon>Esociformes</taxon>
        <taxon>Umbridae</taxon>
        <taxon>Dallia</taxon>
    </lineage>
</organism>
<dbReference type="EMBL" id="CM055745">
    <property type="protein sequence ID" value="KAJ7998137.1"/>
    <property type="molecule type" value="Genomic_DNA"/>
</dbReference>
<protein>
    <submittedName>
        <fullName evidence="1">Uncharacterized protein</fullName>
    </submittedName>
</protein>